<feature type="transmembrane region" description="Helical" evidence="5">
    <location>
        <begin position="42"/>
        <end position="67"/>
    </location>
</feature>
<feature type="transmembrane region" description="Helical" evidence="5">
    <location>
        <begin position="253"/>
        <end position="281"/>
    </location>
</feature>
<feature type="transmembrane region" description="Helical" evidence="5">
    <location>
        <begin position="79"/>
        <end position="98"/>
    </location>
</feature>
<name>A0ABM8C8J1_9BURK</name>
<feature type="transmembrane region" description="Helical" evidence="5">
    <location>
        <begin position="153"/>
        <end position="174"/>
    </location>
</feature>
<feature type="transmembrane region" description="Helical" evidence="5">
    <location>
        <begin position="287"/>
        <end position="305"/>
    </location>
</feature>
<evidence type="ECO:0000256" key="1">
    <source>
        <dbReference type="ARBA" id="ARBA00004141"/>
    </source>
</evidence>
<feature type="domain" description="Integral membrane bound transporter" evidence="6">
    <location>
        <begin position="209"/>
        <end position="335"/>
    </location>
</feature>
<dbReference type="Proteomes" id="UP001163336">
    <property type="component" value="Chromosome"/>
</dbReference>
<keyword evidence="8" id="KW-1185">Reference proteome</keyword>
<keyword evidence="4 5" id="KW-0472">Membrane</keyword>
<dbReference type="RefSeq" id="WP_281908246.1">
    <property type="nucleotide sequence ID" value="NZ_AP026966.1"/>
</dbReference>
<evidence type="ECO:0000313" key="8">
    <source>
        <dbReference type="Proteomes" id="UP001163336"/>
    </source>
</evidence>
<dbReference type="InterPro" id="IPR049453">
    <property type="entry name" value="Memb_transporter_dom"/>
</dbReference>
<feature type="transmembrane region" description="Helical" evidence="5">
    <location>
        <begin position="195"/>
        <end position="216"/>
    </location>
</feature>
<proteinExistence type="predicted"/>
<gene>
    <name evidence="7" type="ORF">MasN3_30110</name>
</gene>
<evidence type="ECO:0000256" key="2">
    <source>
        <dbReference type="ARBA" id="ARBA00022692"/>
    </source>
</evidence>
<comment type="subcellular location">
    <subcellularLocation>
        <location evidence="1">Membrane</location>
        <topology evidence="1">Multi-pass membrane protein</topology>
    </subcellularLocation>
</comment>
<evidence type="ECO:0000256" key="5">
    <source>
        <dbReference type="SAM" id="Phobius"/>
    </source>
</evidence>
<organism evidence="7 8">
    <name type="scientific">Massilia varians</name>
    <dbReference type="NCBI Taxonomy" id="457921"/>
    <lineage>
        <taxon>Bacteria</taxon>
        <taxon>Pseudomonadati</taxon>
        <taxon>Pseudomonadota</taxon>
        <taxon>Betaproteobacteria</taxon>
        <taxon>Burkholderiales</taxon>
        <taxon>Oxalobacteraceae</taxon>
        <taxon>Telluria group</taxon>
        <taxon>Massilia</taxon>
    </lineage>
</organism>
<sequence>MPDARRQRVRAFLSEELRQLTTIQASDRAWQMPLAAALSSGLPLVAAAALGRIGDGLVASLGGLVFLYLPATSLARRMVALLACAFAMLACYTLGMVSGLWPPAIVPALVAITVLVMTTSRIYALGPPGGLFFVMAAAIGAYSPLTAADLPRMAGLIGFGSLLACAVGFFYSIFMLRRHAPAPQPPLPAFAFDYMVLDAVVIGAAVGVSLLAAHALALDKPYWVPVSCLAVIQGASLRAVWNRQLQRVLGTGAGVALAWGLLSLPLSGWSVSLMVTLLTFLIEMLVVRHYALAAVLITPLTILLADAATLGHAAPAALVQARFFDTLLGCAIGLAGGWCLHNPRLRAGAGAWLRRLAPQRTR</sequence>
<evidence type="ECO:0000256" key="4">
    <source>
        <dbReference type="ARBA" id="ARBA00023136"/>
    </source>
</evidence>
<dbReference type="EMBL" id="AP026966">
    <property type="protein sequence ID" value="BDT59517.1"/>
    <property type="molecule type" value="Genomic_DNA"/>
</dbReference>
<dbReference type="Pfam" id="PF13515">
    <property type="entry name" value="FUSC_2"/>
    <property type="match status" value="1"/>
</dbReference>
<protein>
    <submittedName>
        <fullName evidence="7">FUSC family protein</fullName>
    </submittedName>
</protein>
<evidence type="ECO:0000256" key="3">
    <source>
        <dbReference type="ARBA" id="ARBA00022989"/>
    </source>
</evidence>
<keyword evidence="2 5" id="KW-0812">Transmembrane</keyword>
<reference evidence="7" key="1">
    <citation type="submission" date="2022-11" db="EMBL/GenBank/DDBJ databases">
        <title>Isolation and characterization of PLA-degrading bacterium Massilia sp. from Antarctic soil.</title>
        <authorList>
            <person name="Sato K."/>
            <person name="Gomez-Fuentes C."/>
            <person name="Ahmad S.A."/>
            <person name="Zulkharnain A."/>
        </authorList>
    </citation>
    <scope>NUCLEOTIDE SEQUENCE</scope>
    <source>
        <strain evidence="7">N-3</strain>
    </source>
</reference>
<evidence type="ECO:0000313" key="7">
    <source>
        <dbReference type="EMBL" id="BDT59517.1"/>
    </source>
</evidence>
<evidence type="ECO:0000259" key="6">
    <source>
        <dbReference type="Pfam" id="PF13515"/>
    </source>
</evidence>
<accession>A0ABM8C8J1</accession>
<keyword evidence="3 5" id="KW-1133">Transmembrane helix</keyword>
<feature type="transmembrane region" description="Helical" evidence="5">
    <location>
        <begin position="130"/>
        <end position="147"/>
    </location>
</feature>